<dbReference type="InterPro" id="IPR043504">
    <property type="entry name" value="Peptidase_S1_PA_chymotrypsin"/>
</dbReference>
<proteinExistence type="inferred from homology"/>
<keyword evidence="2 5" id="KW-0645">Protease</keyword>
<dbReference type="Gene3D" id="2.40.10.10">
    <property type="entry name" value="Trypsin-like serine proteases"/>
    <property type="match status" value="2"/>
</dbReference>
<protein>
    <submittedName>
        <fullName evidence="5">Protease Do</fullName>
    </submittedName>
</protein>
<feature type="domain" description="PDZ" evidence="4">
    <location>
        <begin position="259"/>
        <end position="339"/>
    </location>
</feature>
<dbReference type="PANTHER" id="PTHR43343:SF3">
    <property type="entry name" value="PROTEASE DO-LIKE 8, CHLOROPLASTIC"/>
    <property type="match status" value="1"/>
</dbReference>
<dbReference type="Pfam" id="PF13365">
    <property type="entry name" value="Trypsin_2"/>
    <property type="match status" value="1"/>
</dbReference>
<evidence type="ECO:0000259" key="4">
    <source>
        <dbReference type="Pfam" id="PF13180"/>
    </source>
</evidence>
<dbReference type="Gene3D" id="2.30.42.10">
    <property type="match status" value="1"/>
</dbReference>
<dbReference type="SUPFAM" id="SSF50156">
    <property type="entry name" value="PDZ domain-like"/>
    <property type="match status" value="1"/>
</dbReference>
<gene>
    <name evidence="5" type="ORF">UY19_C0002G0022</name>
</gene>
<evidence type="ECO:0000313" key="6">
    <source>
        <dbReference type="Proteomes" id="UP000033882"/>
    </source>
</evidence>
<dbReference type="PANTHER" id="PTHR43343">
    <property type="entry name" value="PEPTIDASE S12"/>
    <property type="match status" value="1"/>
</dbReference>
<comment type="caution">
    <text evidence="5">The sequence shown here is derived from an EMBL/GenBank/DDBJ whole genome shotgun (WGS) entry which is preliminary data.</text>
</comment>
<sequence length="350" mass="37860">MEHANNFVSVIKKVIPATVTIVVSKKFGEIEREAVEHFPDIPLWLKRKELGFLKQQTDKNGMLKVGNGSGFIVDPSGIVISNRHIVSETRNAYTIITNDGKKYPATILARDPLSDIAILKITGENAFPFLSLGDSSHCELGDPVIAVGNALGMVQNTVSSGIISGLSRAITAQIDASSPIQEIHGLIQTDAAINPGNSGGPLVGINGKVIGINVAIIQGAQNIGFALPINTLKKDLIDLRQFGRIRQPFLGVHYVTINETLQQKLKLPTDYGALVVSPKPYSESVITKSPAALAGIKDHDIILECNEKRISGEKTLGDMLESHTIGDIIRLKVLRKNRMFIVSPKLAEKK</sequence>
<dbReference type="InterPro" id="IPR051201">
    <property type="entry name" value="Chloro_Bact_Ser_Proteases"/>
</dbReference>
<evidence type="ECO:0000313" key="5">
    <source>
        <dbReference type="EMBL" id="KKU90449.1"/>
    </source>
</evidence>
<dbReference type="SUPFAM" id="SSF50494">
    <property type="entry name" value="Trypsin-like serine proteases"/>
    <property type="match status" value="1"/>
</dbReference>
<comment type="similarity">
    <text evidence="1">Belongs to the peptidase S1C family.</text>
</comment>
<dbReference type="GO" id="GO:0006508">
    <property type="term" value="P:proteolysis"/>
    <property type="evidence" value="ECO:0007669"/>
    <property type="project" value="UniProtKB-KW"/>
</dbReference>
<dbReference type="Pfam" id="PF13180">
    <property type="entry name" value="PDZ_2"/>
    <property type="match status" value="1"/>
</dbReference>
<name>A0A0G1U8P3_9BACT</name>
<evidence type="ECO:0000256" key="1">
    <source>
        <dbReference type="ARBA" id="ARBA00010541"/>
    </source>
</evidence>
<dbReference type="InterPro" id="IPR009003">
    <property type="entry name" value="Peptidase_S1_PA"/>
</dbReference>
<reference evidence="5 6" key="1">
    <citation type="journal article" date="2015" name="Nature">
        <title>rRNA introns, odd ribosomes, and small enigmatic genomes across a large radiation of phyla.</title>
        <authorList>
            <person name="Brown C.T."/>
            <person name="Hug L.A."/>
            <person name="Thomas B.C."/>
            <person name="Sharon I."/>
            <person name="Castelle C.J."/>
            <person name="Singh A."/>
            <person name="Wilkins M.J."/>
            <person name="Williams K.H."/>
            <person name="Banfield J.F."/>
        </authorList>
    </citation>
    <scope>NUCLEOTIDE SEQUENCE [LARGE SCALE GENOMIC DNA]</scope>
</reference>
<dbReference type="Proteomes" id="UP000033882">
    <property type="component" value="Unassembled WGS sequence"/>
</dbReference>
<dbReference type="AlphaFoldDB" id="A0A0G1U8P3"/>
<dbReference type="EMBL" id="LCPB01000002">
    <property type="protein sequence ID" value="KKU90449.1"/>
    <property type="molecule type" value="Genomic_DNA"/>
</dbReference>
<dbReference type="GO" id="GO:0004252">
    <property type="term" value="F:serine-type endopeptidase activity"/>
    <property type="evidence" value="ECO:0007669"/>
    <property type="project" value="InterPro"/>
</dbReference>
<dbReference type="PRINTS" id="PR00834">
    <property type="entry name" value="PROTEASES2C"/>
</dbReference>
<dbReference type="InterPro" id="IPR001940">
    <property type="entry name" value="Peptidase_S1C"/>
</dbReference>
<keyword evidence="3" id="KW-0378">Hydrolase</keyword>
<evidence type="ECO:0000256" key="3">
    <source>
        <dbReference type="ARBA" id="ARBA00022801"/>
    </source>
</evidence>
<accession>A0A0G1U8P3</accession>
<dbReference type="CDD" id="cd06779">
    <property type="entry name" value="cpPDZ_Deg_HtrA-like"/>
    <property type="match status" value="1"/>
</dbReference>
<dbReference type="InterPro" id="IPR036034">
    <property type="entry name" value="PDZ_sf"/>
</dbReference>
<organism evidence="5 6">
    <name type="scientific">Candidatus Wolfebacteria bacterium GW2011_GWA2_47_9b</name>
    <dbReference type="NCBI Taxonomy" id="1619005"/>
    <lineage>
        <taxon>Bacteria</taxon>
        <taxon>Candidatus Wolfeibacteriota</taxon>
    </lineage>
</organism>
<dbReference type="InterPro" id="IPR001478">
    <property type="entry name" value="PDZ"/>
</dbReference>
<evidence type="ECO:0000256" key="2">
    <source>
        <dbReference type="ARBA" id="ARBA00022670"/>
    </source>
</evidence>